<dbReference type="Proteomes" id="UP001164929">
    <property type="component" value="Chromosome 6"/>
</dbReference>
<evidence type="ECO:0000313" key="2">
    <source>
        <dbReference type="EMBL" id="KAJ6993809.1"/>
    </source>
</evidence>
<dbReference type="AlphaFoldDB" id="A0AAD6QNS2"/>
<gene>
    <name evidence="2" type="ORF">NC653_016821</name>
</gene>
<accession>A0AAD6QNS2</accession>
<name>A0AAD6QNS2_9ROSI</name>
<proteinExistence type="predicted"/>
<reference evidence="2" key="1">
    <citation type="journal article" date="2023" name="Mol. Ecol. Resour.">
        <title>Chromosome-level genome assembly of a triploid poplar Populus alba 'Berolinensis'.</title>
        <authorList>
            <person name="Chen S."/>
            <person name="Yu Y."/>
            <person name="Wang X."/>
            <person name="Wang S."/>
            <person name="Zhang T."/>
            <person name="Zhou Y."/>
            <person name="He R."/>
            <person name="Meng N."/>
            <person name="Wang Y."/>
            <person name="Liu W."/>
            <person name="Liu Z."/>
            <person name="Liu J."/>
            <person name="Guo Q."/>
            <person name="Huang H."/>
            <person name="Sederoff R.R."/>
            <person name="Wang G."/>
            <person name="Qu G."/>
            <person name="Chen S."/>
        </authorList>
    </citation>
    <scope>NUCLEOTIDE SEQUENCE</scope>
    <source>
        <strain evidence="2">SC-2020</strain>
    </source>
</reference>
<organism evidence="2 3">
    <name type="scientific">Populus alba x Populus x berolinensis</name>
    <dbReference type="NCBI Taxonomy" id="444605"/>
    <lineage>
        <taxon>Eukaryota</taxon>
        <taxon>Viridiplantae</taxon>
        <taxon>Streptophyta</taxon>
        <taxon>Embryophyta</taxon>
        <taxon>Tracheophyta</taxon>
        <taxon>Spermatophyta</taxon>
        <taxon>Magnoliopsida</taxon>
        <taxon>eudicotyledons</taxon>
        <taxon>Gunneridae</taxon>
        <taxon>Pentapetalae</taxon>
        <taxon>rosids</taxon>
        <taxon>fabids</taxon>
        <taxon>Malpighiales</taxon>
        <taxon>Salicaceae</taxon>
        <taxon>Saliceae</taxon>
        <taxon>Populus</taxon>
    </lineage>
</organism>
<comment type="caution">
    <text evidence="2">The sequence shown here is derived from an EMBL/GenBank/DDBJ whole genome shotgun (WGS) entry which is preliminary data.</text>
</comment>
<keyword evidence="3" id="KW-1185">Reference proteome</keyword>
<protein>
    <submittedName>
        <fullName evidence="2">Uncharacterized protein</fullName>
    </submittedName>
</protein>
<evidence type="ECO:0000313" key="3">
    <source>
        <dbReference type="Proteomes" id="UP001164929"/>
    </source>
</evidence>
<dbReference type="EMBL" id="JAQIZT010000006">
    <property type="protein sequence ID" value="KAJ6993809.1"/>
    <property type="molecule type" value="Genomic_DNA"/>
</dbReference>
<evidence type="ECO:0000256" key="1">
    <source>
        <dbReference type="SAM" id="MobiDB-lite"/>
    </source>
</evidence>
<feature type="region of interest" description="Disordered" evidence="1">
    <location>
        <begin position="126"/>
        <end position="146"/>
    </location>
</feature>
<sequence>MLRFLMYHNIATFLPKVHFRFTDAGPDFDMPPPCSVVIQRKVTGIFQLKQNVQAEAEAEAEAKQKENGYALHGPTREQQDILSPSRLEEIYTCDNGKNQAHFEWLFSLWKMSKYQQQACRGNLWSRSQSVGHGHGNKQARSSKQTRVAIKPDRLEHNIPDNIRKPPQDYKNLKNILAASGFPDHRTVLSEIETAEELGDTVIDFQI</sequence>